<dbReference type="Proteomes" id="UP001243286">
    <property type="component" value="Unassembled WGS sequence"/>
</dbReference>
<dbReference type="PRINTS" id="PR00368">
    <property type="entry name" value="FADPNR"/>
</dbReference>
<accession>A0ABT6R0Q6</accession>
<feature type="domain" description="FAD-dependent oxidoreductase 2 FAD-binding" evidence="12">
    <location>
        <begin position="10"/>
        <end position="367"/>
    </location>
</feature>
<comment type="cofactor">
    <cofactor evidence="1">
        <name>FAD</name>
        <dbReference type="ChEBI" id="CHEBI:57692"/>
    </cofactor>
</comment>
<dbReference type="PANTHER" id="PTHR42716:SF2">
    <property type="entry name" value="L-ASPARTATE OXIDASE, CHLOROPLASTIC"/>
    <property type="match status" value="1"/>
</dbReference>
<evidence type="ECO:0000256" key="1">
    <source>
        <dbReference type="ARBA" id="ARBA00001974"/>
    </source>
</evidence>
<gene>
    <name evidence="13" type="ORF">QK289_05800</name>
</gene>
<evidence type="ECO:0000256" key="3">
    <source>
        <dbReference type="ARBA" id="ARBA00008562"/>
    </source>
</evidence>
<evidence type="ECO:0000313" key="13">
    <source>
        <dbReference type="EMBL" id="MDI3234514.1"/>
    </source>
</evidence>
<dbReference type="InterPro" id="IPR003953">
    <property type="entry name" value="FAD-dep_OxRdtase_2_FAD-bd"/>
</dbReference>
<comment type="similarity">
    <text evidence="3">Belongs to the FAD-dependent oxidoreductase 2 family. NadB subfamily.</text>
</comment>
<protein>
    <recommendedName>
        <fullName evidence="5">L-aspartate oxidase</fullName>
        <ecNumber evidence="4">1.4.3.16</ecNumber>
    </recommendedName>
    <alternativeName>
        <fullName evidence="10">Quinolinate synthase B</fullName>
    </alternativeName>
</protein>
<dbReference type="InterPro" id="IPR005288">
    <property type="entry name" value="NadB"/>
</dbReference>
<keyword evidence="7" id="KW-0662">Pyridine nucleotide biosynthesis</keyword>
<dbReference type="PANTHER" id="PTHR42716">
    <property type="entry name" value="L-ASPARTATE OXIDASE"/>
    <property type="match status" value="1"/>
</dbReference>
<evidence type="ECO:0000256" key="9">
    <source>
        <dbReference type="ARBA" id="ARBA00023002"/>
    </source>
</evidence>
<evidence type="ECO:0000256" key="2">
    <source>
        <dbReference type="ARBA" id="ARBA00004950"/>
    </source>
</evidence>
<reference evidence="13 14" key="1">
    <citation type="submission" date="2023-04" db="EMBL/GenBank/DDBJ databases">
        <title>Antarctic isolates genomes.</title>
        <authorList>
            <person name="Dimov S.G."/>
        </authorList>
    </citation>
    <scope>NUCLEOTIDE SEQUENCE [LARGE SCALE GENOMIC DNA]</scope>
    <source>
        <strain evidence="13 14">AL19</strain>
    </source>
</reference>
<dbReference type="InterPro" id="IPR027477">
    <property type="entry name" value="Succ_DH/fumarate_Rdtase_cat_sf"/>
</dbReference>
<comment type="pathway">
    <text evidence="2">Cofactor biosynthesis; NAD(+) biosynthesis; iminoaspartate from L-aspartate (oxidase route): step 1/1.</text>
</comment>
<evidence type="ECO:0000256" key="5">
    <source>
        <dbReference type="ARBA" id="ARBA00021901"/>
    </source>
</evidence>
<dbReference type="SUPFAM" id="SSF51905">
    <property type="entry name" value="FAD/NAD(P)-binding domain"/>
    <property type="match status" value="1"/>
</dbReference>
<dbReference type="SUPFAM" id="SSF56425">
    <property type="entry name" value="Succinate dehydrogenase/fumarate reductase flavoprotein, catalytic domain"/>
    <property type="match status" value="1"/>
</dbReference>
<dbReference type="InterPro" id="IPR036188">
    <property type="entry name" value="FAD/NAD-bd_sf"/>
</dbReference>
<evidence type="ECO:0000256" key="6">
    <source>
        <dbReference type="ARBA" id="ARBA00022630"/>
    </source>
</evidence>
<keyword evidence="8" id="KW-0274">FAD</keyword>
<comment type="catalytic activity">
    <reaction evidence="11">
        <text>L-aspartate + O2 = iminosuccinate + H2O2</text>
        <dbReference type="Rhea" id="RHEA:25876"/>
        <dbReference type="ChEBI" id="CHEBI:15379"/>
        <dbReference type="ChEBI" id="CHEBI:16240"/>
        <dbReference type="ChEBI" id="CHEBI:29991"/>
        <dbReference type="ChEBI" id="CHEBI:77875"/>
        <dbReference type="EC" id="1.4.3.16"/>
    </reaction>
    <physiologicalReaction direction="left-to-right" evidence="11">
        <dbReference type="Rhea" id="RHEA:25877"/>
    </physiologicalReaction>
</comment>
<keyword evidence="9" id="KW-0560">Oxidoreductase</keyword>
<evidence type="ECO:0000313" key="14">
    <source>
        <dbReference type="Proteomes" id="UP001243286"/>
    </source>
</evidence>
<evidence type="ECO:0000256" key="4">
    <source>
        <dbReference type="ARBA" id="ARBA00012173"/>
    </source>
</evidence>
<proteinExistence type="inferred from homology"/>
<evidence type="ECO:0000256" key="10">
    <source>
        <dbReference type="ARBA" id="ARBA00030386"/>
    </source>
</evidence>
<name>A0ABT6R0Q6_9BACL</name>
<evidence type="ECO:0000256" key="8">
    <source>
        <dbReference type="ARBA" id="ARBA00022827"/>
    </source>
</evidence>
<comment type="caution">
    <text evidence="13">The sequence shown here is derived from an EMBL/GenBank/DDBJ whole genome shotgun (WGS) entry which is preliminary data.</text>
</comment>
<evidence type="ECO:0000256" key="11">
    <source>
        <dbReference type="ARBA" id="ARBA00048305"/>
    </source>
</evidence>
<sequence>MSLHKKIEVDVLIIGTGLAAVSVALHLPSEMNVLLVSKGKRTETNSMRAQGGIASAYLERDHSSHQADTIQAAKGRTDEETIAFITAAGRQVIQELEAFGVTFDRQATGAYALGQEGAHTIPRIFHSGGDRTGERMMTQLLRQLPHPIIEDTVITELMTVKQQVVGARGYQGETPLLISARAVVLATGGIGGLFTASTNEPCLTGDGLALAAHVGARLSDLGYIQHHPTVLLHDGVSHGLITEALRGAGAYLMTADGRRVMADHPQGDLAARDEVASMITATRCKEPVYLNTTAVERLETRFPTFVEKCEMLNIRPELVEVTTGVHFLMGGIETDQAGRTTVPGLYAVGETASIGLHGKNRLASNSLLECFVMGKELALQLQLPDRRPLPEPTDISGINVMTDPSLTDVLRVNLELTGLEQTLRTYKKQRSEPGRGREAELNRLKHTTARLLLEGAIERLKGEQQDEQMASATTA</sequence>
<organism evidence="13 14">
    <name type="scientific">Exiguobacterium antarcticum</name>
    <dbReference type="NCBI Taxonomy" id="132920"/>
    <lineage>
        <taxon>Bacteria</taxon>
        <taxon>Bacillati</taxon>
        <taxon>Bacillota</taxon>
        <taxon>Bacilli</taxon>
        <taxon>Bacillales</taxon>
        <taxon>Bacillales Family XII. Incertae Sedis</taxon>
        <taxon>Exiguobacterium</taxon>
    </lineage>
</organism>
<evidence type="ECO:0000259" key="12">
    <source>
        <dbReference type="Pfam" id="PF00890"/>
    </source>
</evidence>
<dbReference type="RefSeq" id="WP_282355339.1">
    <property type="nucleotide sequence ID" value="NZ_JASBQV010000006.1"/>
</dbReference>
<keyword evidence="6" id="KW-0285">Flavoprotein</keyword>
<dbReference type="EMBL" id="JASBQV010000006">
    <property type="protein sequence ID" value="MDI3234514.1"/>
    <property type="molecule type" value="Genomic_DNA"/>
</dbReference>
<dbReference type="EC" id="1.4.3.16" evidence="4"/>
<evidence type="ECO:0000256" key="7">
    <source>
        <dbReference type="ARBA" id="ARBA00022642"/>
    </source>
</evidence>
<dbReference type="Gene3D" id="3.50.50.60">
    <property type="entry name" value="FAD/NAD(P)-binding domain"/>
    <property type="match status" value="1"/>
</dbReference>
<dbReference type="Gene3D" id="3.90.700.10">
    <property type="entry name" value="Succinate dehydrogenase/fumarate reductase flavoprotein, catalytic domain"/>
    <property type="match status" value="1"/>
</dbReference>
<dbReference type="Pfam" id="PF00890">
    <property type="entry name" value="FAD_binding_2"/>
    <property type="match status" value="1"/>
</dbReference>
<keyword evidence="14" id="KW-1185">Reference proteome</keyword>